<sequence>MSDRQIIIKLQDMPEDMQGEAQELASQAMERFVLEKDISAYIKKEFDKKFQPCWHVLVGKNFTTNISHEAKRMIYFYVGQLAFLIFKSG</sequence>
<evidence type="ECO:0000313" key="12">
    <source>
        <dbReference type="EMBL" id="KAH0574503.1"/>
    </source>
</evidence>
<keyword evidence="9" id="KW-0539">Nucleus</keyword>
<comment type="subcellular location">
    <subcellularLocation>
        <location evidence="2 10">Cytoplasm</location>
        <location evidence="2 10">Cytoskeleton</location>
    </subcellularLocation>
    <subcellularLocation>
        <location evidence="1">Nucleus</location>
    </subcellularLocation>
</comment>
<evidence type="ECO:0000313" key="13">
    <source>
        <dbReference type="Proteomes" id="UP000018208"/>
    </source>
</evidence>
<keyword evidence="8 10" id="KW-0206">Cytoskeleton</keyword>
<dbReference type="InterPro" id="IPR001372">
    <property type="entry name" value="Dynein_light_chain_typ-1/2"/>
</dbReference>
<dbReference type="GO" id="GO:0015031">
    <property type="term" value="P:protein transport"/>
    <property type="evidence" value="ECO:0007669"/>
    <property type="project" value="UniProtKB-KW"/>
</dbReference>
<accession>V6LQL0</accession>
<dbReference type="PANTHER" id="PTHR11886:SF35">
    <property type="entry name" value="DYNEIN LIGHT CHAIN"/>
    <property type="match status" value="1"/>
</dbReference>
<keyword evidence="6" id="KW-0509">mRNA transport</keyword>
<dbReference type="GO" id="GO:0045505">
    <property type="term" value="F:dynein intermediate chain binding"/>
    <property type="evidence" value="ECO:0007669"/>
    <property type="project" value="TreeGrafter"/>
</dbReference>
<keyword evidence="10" id="KW-0243">Dynein</keyword>
<dbReference type="SUPFAM" id="SSF54648">
    <property type="entry name" value="DLC"/>
    <property type="match status" value="1"/>
</dbReference>
<evidence type="ECO:0000256" key="7">
    <source>
        <dbReference type="ARBA" id="ARBA00022927"/>
    </source>
</evidence>
<dbReference type="SMART" id="SM01375">
    <property type="entry name" value="Dynein_light"/>
    <property type="match status" value="1"/>
</dbReference>
<keyword evidence="10" id="KW-0505">Motor protein</keyword>
<dbReference type="Gene3D" id="3.30.740.10">
    <property type="entry name" value="Protein Inhibitor Of Neuronal Nitric Oxide Synthase"/>
    <property type="match status" value="1"/>
</dbReference>
<gene>
    <name evidence="11" type="ORF">SS50377_13973</name>
    <name evidence="12" type="ORF">SS50377_24461</name>
</gene>
<dbReference type="GO" id="GO:0007017">
    <property type="term" value="P:microtubule-based process"/>
    <property type="evidence" value="ECO:0007669"/>
    <property type="project" value="InterPro"/>
</dbReference>
<dbReference type="FunFam" id="3.30.740.10:FF:000005">
    <property type="entry name" value="Dynein light chain"/>
    <property type="match status" value="1"/>
</dbReference>
<evidence type="ECO:0000256" key="8">
    <source>
        <dbReference type="ARBA" id="ARBA00023212"/>
    </source>
</evidence>
<reference evidence="11 12" key="1">
    <citation type="journal article" date="2014" name="PLoS Genet.">
        <title>The Genome of Spironucleus salmonicida Highlights a Fish Pathogen Adapted to Fluctuating Environments.</title>
        <authorList>
            <person name="Xu F."/>
            <person name="Jerlstrom-Hultqvist J."/>
            <person name="Einarsson E."/>
            <person name="Astvaldsson A."/>
            <person name="Svard S.G."/>
            <person name="Andersson J.O."/>
        </authorList>
    </citation>
    <scope>NUCLEOTIDE SEQUENCE</scope>
    <source>
        <strain evidence="12">ATCC 50377</strain>
    </source>
</reference>
<dbReference type="PANTHER" id="PTHR11886">
    <property type="entry name" value="DYNEIN LIGHT CHAIN"/>
    <property type="match status" value="1"/>
</dbReference>
<keyword evidence="13" id="KW-1185">Reference proteome</keyword>
<dbReference type="EMBL" id="AUWU02000004">
    <property type="protein sequence ID" value="KAH0574503.1"/>
    <property type="molecule type" value="Genomic_DNA"/>
</dbReference>
<dbReference type="GO" id="GO:0005874">
    <property type="term" value="C:microtubule"/>
    <property type="evidence" value="ECO:0007669"/>
    <property type="project" value="UniProtKB-KW"/>
</dbReference>
<dbReference type="InterPro" id="IPR037177">
    <property type="entry name" value="DLC_sf"/>
</dbReference>
<dbReference type="EMBL" id="KI546085">
    <property type="protein sequence ID" value="EST45991.1"/>
    <property type="molecule type" value="Genomic_DNA"/>
</dbReference>
<reference evidence="12" key="2">
    <citation type="submission" date="2020-12" db="EMBL/GenBank/DDBJ databases">
        <title>New Spironucleus salmonicida genome in near-complete chromosomes.</title>
        <authorList>
            <person name="Xu F."/>
            <person name="Kurt Z."/>
            <person name="Jimenez-Gonzalez A."/>
            <person name="Astvaldsson A."/>
            <person name="Andersson J.O."/>
            <person name="Svard S.G."/>
        </authorList>
    </citation>
    <scope>NUCLEOTIDE SEQUENCE</scope>
    <source>
        <strain evidence="12">ATCC 50377</strain>
    </source>
</reference>
<dbReference type="VEuPathDB" id="GiardiaDB:SS50377_24461"/>
<keyword evidence="5 10" id="KW-0493">Microtubule</keyword>
<dbReference type="OrthoDB" id="10033309at2759"/>
<comment type="similarity">
    <text evidence="10">Belongs to the dynein light chain family.</text>
</comment>
<dbReference type="GO" id="GO:0005868">
    <property type="term" value="C:cytoplasmic dynein complex"/>
    <property type="evidence" value="ECO:0007669"/>
    <property type="project" value="TreeGrafter"/>
</dbReference>
<evidence type="ECO:0000256" key="6">
    <source>
        <dbReference type="ARBA" id="ARBA00022816"/>
    </source>
</evidence>
<dbReference type="GO" id="GO:0051028">
    <property type="term" value="P:mRNA transport"/>
    <property type="evidence" value="ECO:0007669"/>
    <property type="project" value="UniProtKB-KW"/>
</dbReference>
<evidence type="ECO:0000256" key="3">
    <source>
        <dbReference type="ARBA" id="ARBA00022448"/>
    </source>
</evidence>
<keyword evidence="7" id="KW-0653">Protein transport</keyword>
<dbReference type="CDD" id="cd21452">
    <property type="entry name" value="DLC-like_DYNLL1_DYNLL2"/>
    <property type="match status" value="1"/>
</dbReference>
<proteinExistence type="inferred from homology"/>
<evidence type="ECO:0000313" key="11">
    <source>
        <dbReference type="EMBL" id="EST45991.1"/>
    </source>
</evidence>
<keyword evidence="3" id="KW-0813">Transport</keyword>
<dbReference type="AlphaFoldDB" id="V6LQL0"/>
<dbReference type="GO" id="GO:0005634">
    <property type="term" value="C:nucleus"/>
    <property type="evidence" value="ECO:0007669"/>
    <property type="project" value="UniProtKB-SubCell"/>
</dbReference>
<evidence type="ECO:0000256" key="1">
    <source>
        <dbReference type="ARBA" id="ARBA00004123"/>
    </source>
</evidence>
<evidence type="ECO:0000256" key="9">
    <source>
        <dbReference type="ARBA" id="ARBA00023242"/>
    </source>
</evidence>
<evidence type="ECO:0000256" key="10">
    <source>
        <dbReference type="RuleBase" id="RU365010"/>
    </source>
</evidence>
<evidence type="ECO:0000256" key="2">
    <source>
        <dbReference type="ARBA" id="ARBA00004245"/>
    </source>
</evidence>
<evidence type="ECO:0000256" key="4">
    <source>
        <dbReference type="ARBA" id="ARBA00022490"/>
    </source>
</evidence>
<dbReference type="Proteomes" id="UP000018208">
    <property type="component" value="Unassembled WGS sequence"/>
</dbReference>
<organism evidence="11">
    <name type="scientific">Spironucleus salmonicida</name>
    <dbReference type="NCBI Taxonomy" id="348837"/>
    <lineage>
        <taxon>Eukaryota</taxon>
        <taxon>Metamonada</taxon>
        <taxon>Diplomonadida</taxon>
        <taxon>Hexamitidae</taxon>
        <taxon>Hexamitinae</taxon>
        <taxon>Spironucleus</taxon>
    </lineage>
</organism>
<name>V6LQL0_9EUKA</name>
<evidence type="ECO:0000256" key="5">
    <source>
        <dbReference type="ARBA" id="ARBA00022701"/>
    </source>
</evidence>
<dbReference type="Pfam" id="PF01221">
    <property type="entry name" value="Dynein_light"/>
    <property type="match status" value="1"/>
</dbReference>
<keyword evidence="4 10" id="KW-0963">Cytoplasm</keyword>
<protein>
    <recommendedName>
        <fullName evidence="10">Dynein light chain</fullName>
    </recommendedName>
</protein>